<dbReference type="EMBL" id="BBMZ01000015">
    <property type="protein sequence ID" value="GAL59247.1"/>
    <property type="molecule type" value="Genomic_DNA"/>
</dbReference>
<dbReference type="Pfam" id="PF13185">
    <property type="entry name" value="GAF_2"/>
    <property type="match status" value="1"/>
</dbReference>
<proteinExistence type="predicted"/>
<dbReference type="Pfam" id="PF00990">
    <property type="entry name" value="GGDEF"/>
    <property type="match status" value="1"/>
</dbReference>
<dbReference type="eggNOG" id="COG2203">
    <property type="taxonomic scope" value="Bacteria"/>
</dbReference>
<dbReference type="STRING" id="1115515.EV102420_15_01440"/>
<dbReference type="OrthoDB" id="9812260at2"/>
<dbReference type="SMART" id="SM00267">
    <property type="entry name" value="GGDEF"/>
    <property type="match status" value="1"/>
</dbReference>
<dbReference type="Proteomes" id="UP000029462">
    <property type="component" value="Unassembled WGS sequence"/>
</dbReference>
<protein>
    <submittedName>
        <fullName evidence="2">Putative diguanylate cyclase YeaP</fullName>
    </submittedName>
</protein>
<dbReference type="InterPro" id="IPR043128">
    <property type="entry name" value="Rev_trsase/Diguanyl_cyclase"/>
</dbReference>
<accession>A0A090VVM2</accession>
<organism evidence="2 3">
    <name type="scientific">Pseudescherichia vulneris NBRC 102420</name>
    <dbReference type="NCBI Taxonomy" id="1115515"/>
    <lineage>
        <taxon>Bacteria</taxon>
        <taxon>Pseudomonadati</taxon>
        <taxon>Pseudomonadota</taxon>
        <taxon>Gammaproteobacteria</taxon>
        <taxon>Enterobacterales</taxon>
        <taxon>Enterobacteriaceae</taxon>
        <taxon>Pseudescherichia</taxon>
    </lineage>
</organism>
<dbReference type="Gene3D" id="3.30.70.270">
    <property type="match status" value="1"/>
</dbReference>
<comment type="caution">
    <text evidence="2">The sequence shown here is derived from an EMBL/GenBank/DDBJ whole genome shotgun (WGS) entry which is preliminary data.</text>
</comment>
<dbReference type="InterPro" id="IPR052163">
    <property type="entry name" value="DGC-Regulatory_Protein"/>
</dbReference>
<dbReference type="SUPFAM" id="SSF55073">
    <property type="entry name" value="Nucleotide cyclase"/>
    <property type="match status" value="1"/>
</dbReference>
<dbReference type="NCBIfam" id="TIGR00254">
    <property type="entry name" value="GGDEF"/>
    <property type="match status" value="1"/>
</dbReference>
<sequence>MSDIILARVSETLASEQTVESLVRQLLEMLELVTEMESTYLTKIDIDARLQHILYARNSKQMNIPEGLSVPWGDTLCKRALDDECFFSNDVATHWSDCGPARALGIKTYLSTPVHLADGTLYGTLCAASAETHALSVRANQVLQLFAGLISQAIQKESLVAQLREANAALISHSYTDALTGLPNRRAIFDNLTTLFSLARHLDVPVIIAFIDLDNFKSINDSFGHDVGDLFLVQVGQRIIRQCDANDIAGRLGGDEFMLACPGSARGKSDETYLSELKARLSGHITGDYSLGDVRIYYPGASIGIVEVDPTQTDADTALRMADVAMYQEKKGRQKSPFIVLD</sequence>
<dbReference type="eggNOG" id="COG2199">
    <property type="taxonomic scope" value="Bacteria"/>
</dbReference>
<dbReference type="InterPro" id="IPR029016">
    <property type="entry name" value="GAF-like_dom_sf"/>
</dbReference>
<dbReference type="SUPFAM" id="SSF55781">
    <property type="entry name" value="GAF domain-like"/>
    <property type="match status" value="1"/>
</dbReference>
<dbReference type="AlphaFoldDB" id="A0A090VVM2"/>
<dbReference type="PANTHER" id="PTHR46663">
    <property type="entry name" value="DIGUANYLATE CYCLASE DGCT-RELATED"/>
    <property type="match status" value="1"/>
</dbReference>
<feature type="domain" description="GGDEF" evidence="1">
    <location>
        <begin position="204"/>
        <end position="342"/>
    </location>
</feature>
<dbReference type="CDD" id="cd01949">
    <property type="entry name" value="GGDEF"/>
    <property type="match status" value="1"/>
</dbReference>
<dbReference type="SMART" id="SM00065">
    <property type="entry name" value="GAF"/>
    <property type="match status" value="1"/>
</dbReference>
<evidence type="ECO:0000259" key="1">
    <source>
        <dbReference type="PROSITE" id="PS50887"/>
    </source>
</evidence>
<dbReference type="InterPro" id="IPR029787">
    <property type="entry name" value="Nucleotide_cyclase"/>
</dbReference>
<dbReference type="RefSeq" id="WP_042392897.1">
    <property type="nucleotide sequence ID" value="NZ_BBMZ01000015.1"/>
</dbReference>
<dbReference type="PANTHER" id="PTHR46663:SF2">
    <property type="entry name" value="GGDEF DOMAIN-CONTAINING PROTEIN"/>
    <property type="match status" value="1"/>
</dbReference>
<dbReference type="Gene3D" id="3.30.450.40">
    <property type="match status" value="1"/>
</dbReference>
<dbReference type="PROSITE" id="PS50887">
    <property type="entry name" value="GGDEF"/>
    <property type="match status" value="1"/>
</dbReference>
<dbReference type="InterPro" id="IPR000160">
    <property type="entry name" value="GGDEF_dom"/>
</dbReference>
<name>A0A090VVM2_PSEVU</name>
<evidence type="ECO:0000313" key="2">
    <source>
        <dbReference type="EMBL" id="GAL59247.1"/>
    </source>
</evidence>
<reference evidence="2 3" key="1">
    <citation type="submission" date="2014-09" db="EMBL/GenBank/DDBJ databases">
        <title>Whole genome shotgun sequence of Escherichia vulneris NBRC 102420.</title>
        <authorList>
            <person name="Yoshida Y."/>
            <person name="Hosoyama A."/>
            <person name="Tsuchikane K."/>
            <person name="Ohji S."/>
            <person name="Ichikawa N."/>
            <person name="Kimura A."/>
            <person name="Yamazoe A."/>
            <person name="Ezaki T."/>
            <person name="Fujita N."/>
        </authorList>
    </citation>
    <scope>NUCLEOTIDE SEQUENCE [LARGE SCALE GENOMIC DNA]</scope>
    <source>
        <strain evidence="2 3">NBRC 102420</strain>
    </source>
</reference>
<dbReference type="InterPro" id="IPR003018">
    <property type="entry name" value="GAF"/>
</dbReference>
<evidence type="ECO:0000313" key="3">
    <source>
        <dbReference type="Proteomes" id="UP000029462"/>
    </source>
</evidence>
<keyword evidence="3" id="KW-1185">Reference proteome</keyword>
<gene>
    <name evidence="2" type="primary">yeaP</name>
    <name evidence="2" type="ORF">EV102420_15_01440</name>
</gene>